<name>A0A8H8P7P0_9AGAM</name>
<accession>A0A8H8P7P0</accession>
<dbReference type="AlphaFoldDB" id="A0A8H8P7P0"/>
<sequence>MIEDFMSFFSIATATFFHFREMGFTKKQGALVPEAMNLKDMGTWVNFCTDVRKNSAKYNPGDLVGPLKQFADPMLTHMKRTMPLLDAALLKQYIQPDMLKSFETQLEARRETIAFPFQQPHS</sequence>
<evidence type="ECO:0000313" key="1">
    <source>
        <dbReference type="EMBL" id="QRW25356.1"/>
    </source>
</evidence>
<evidence type="ECO:0000313" key="2">
    <source>
        <dbReference type="Proteomes" id="UP000650533"/>
    </source>
</evidence>
<organism evidence="1 2">
    <name type="scientific">Rhizoctonia solani</name>
    <dbReference type="NCBI Taxonomy" id="456999"/>
    <lineage>
        <taxon>Eukaryota</taxon>
        <taxon>Fungi</taxon>
        <taxon>Dikarya</taxon>
        <taxon>Basidiomycota</taxon>
        <taxon>Agaricomycotina</taxon>
        <taxon>Agaricomycetes</taxon>
        <taxon>Cantharellales</taxon>
        <taxon>Ceratobasidiaceae</taxon>
        <taxon>Rhizoctonia</taxon>
    </lineage>
</organism>
<protein>
    <submittedName>
        <fullName evidence="1">Uncharacterized protein</fullName>
    </submittedName>
</protein>
<dbReference type="Proteomes" id="UP000650533">
    <property type="component" value="Chromosome 13"/>
</dbReference>
<dbReference type="GeneID" id="67029584"/>
<reference evidence="1" key="1">
    <citation type="submission" date="2020-05" db="EMBL/GenBank/DDBJ databases">
        <title>Evolutionary and genomic comparisons of hybrid uninucleate and nonhybrid Rhizoctonia fungi.</title>
        <authorList>
            <person name="Li C."/>
            <person name="Chen X."/>
        </authorList>
    </citation>
    <scope>NUCLEOTIDE SEQUENCE</scope>
    <source>
        <strain evidence="1">AG-1 IA</strain>
    </source>
</reference>
<dbReference type="EMBL" id="CP059670">
    <property type="protein sequence ID" value="QRW25356.1"/>
    <property type="molecule type" value="Genomic_DNA"/>
</dbReference>
<gene>
    <name evidence="1" type="ORF">RhiXN_07305</name>
</gene>
<dbReference type="RefSeq" id="XP_043185593.1">
    <property type="nucleotide sequence ID" value="XM_043327121.1"/>
</dbReference>
<dbReference type="KEGG" id="rsx:RhiXN_07305"/>
<proteinExistence type="predicted"/>